<gene>
    <name evidence="1" type="ORF">DP939_02500</name>
</gene>
<dbReference type="Gene3D" id="3.40.50.300">
    <property type="entry name" value="P-loop containing nucleotide triphosphate hydrolases"/>
    <property type="match status" value="1"/>
</dbReference>
<comment type="caution">
    <text evidence="1">The sequence shown here is derived from an EMBL/GenBank/DDBJ whole genome shotgun (WGS) entry which is preliminary data.</text>
</comment>
<evidence type="ECO:0008006" key="3">
    <source>
        <dbReference type="Google" id="ProtNLM"/>
    </source>
</evidence>
<dbReference type="AlphaFoldDB" id="A0A366M7S8"/>
<organism evidence="1 2">
    <name type="scientific">Spongiactinospora rosea</name>
    <dbReference type="NCBI Taxonomy" id="2248750"/>
    <lineage>
        <taxon>Bacteria</taxon>
        <taxon>Bacillati</taxon>
        <taxon>Actinomycetota</taxon>
        <taxon>Actinomycetes</taxon>
        <taxon>Streptosporangiales</taxon>
        <taxon>Streptosporangiaceae</taxon>
        <taxon>Spongiactinospora</taxon>
    </lineage>
</organism>
<evidence type="ECO:0000313" key="1">
    <source>
        <dbReference type="EMBL" id="RBQ21599.1"/>
    </source>
</evidence>
<sequence>MALWVVTGPPASGKSTWVRSRARPGDIVIDYDLLATALTAPGAAPHDYPKALRQVTSRARAAAITEALKHAAGVDVYVIHSQPSTEAVRRYTEQTDDQTELHLIVVDPGRDVVMRRIAEQRPPQMRAVAERWYSNAHHTEQAASRSSRSW</sequence>
<dbReference type="RefSeq" id="WP_113978371.1">
    <property type="nucleotide sequence ID" value="NZ_QMEY01000001.1"/>
</dbReference>
<dbReference type="Pfam" id="PF13671">
    <property type="entry name" value="AAA_33"/>
    <property type="match status" value="1"/>
</dbReference>
<protein>
    <recommendedName>
        <fullName evidence="3">AAA domain-containing protein</fullName>
    </recommendedName>
</protein>
<reference evidence="1 2" key="1">
    <citation type="submission" date="2018-06" db="EMBL/GenBank/DDBJ databases">
        <title>Sphaerisporangium craniellae sp. nov., isolated from a marine sponge in the South China Sea.</title>
        <authorList>
            <person name="Li L."/>
        </authorList>
    </citation>
    <scope>NUCLEOTIDE SEQUENCE [LARGE SCALE GENOMIC DNA]</scope>
    <source>
        <strain evidence="1 2">LHW63015</strain>
    </source>
</reference>
<accession>A0A366M7S8</accession>
<dbReference type="EMBL" id="QMEY01000001">
    <property type="protein sequence ID" value="RBQ21599.1"/>
    <property type="molecule type" value="Genomic_DNA"/>
</dbReference>
<keyword evidence="2" id="KW-1185">Reference proteome</keyword>
<dbReference type="InterPro" id="IPR027417">
    <property type="entry name" value="P-loop_NTPase"/>
</dbReference>
<dbReference type="Proteomes" id="UP000253303">
    <property type="component" value="Unassembled WGS sequence"/>
</dbReference>
<name>A0A366M7S8_9ACTN</name>
<proteinExistence type="predicted"/>
<evidence type="ECO:0000313" key="2">
    <source>
        <dbReference type="Proteomes" id="UP000253303"/>
    </source>
</evidence>
<dbReference type="SUPFAM" id="SSF52540">
    <property type="entry name" value="P-loop containing nucleoside triphosphate hydrolases"/>
    <property type="match status" value="1"/>
</dbReference>
<dbReference type="OrthoDB" id="3540289at2"/>